<dbReference type="KEGG" id="acan:ACA1_179000"/>
<evidence type="ECO:0000313" key="1">
    <source>
        <dbReference type="EMBL" id="ELR16209.1"/>
    </source>
</evidence>
<dbReference type="RefSeq" id="XP_004338222.1">
    <property type="nucleotide sequence ID" value="XM_004338174.1"/>
</dbReference>
<protein>
    <submittedName>
        <fullName evidence="1">Uncharacterized protein</fullName>
    </submittedName>
</protein>
<organism evidence="1 2">
    <name type="scientific">Acanthamoeba castellanii (strain ATCC 30010 / Neff)</name>
    <dbReference type="NCBI Taxonomy" id="1257118"/>
    <lineage>
        <taxon>Eukaryota</taxon>
        <taxon>Amoebozoa</taxon>
        <taxon>Discosea</taxon>
        <taxon>Longamoebia</taxon>
        <taxon>Centramoebida</taxon>
        <taxon>Acanthamoebidae</taxon>
        <taxon>Acanthamoeba</taxon>
    </lineage>
</organism>
<reference evidence="1 2" key="1">
    <citation type="journal article" date="2013" name="Genome Biol.">
        <title>Genome of Acanthamoeba castellanii highlights extensive lateral gene transfer and early evolution of tyrosine kinase signaling.</title>
        <authorList>
            <person name="Clarke M."/>
            <person name="Lohan A.J."/>
            <person name="Liu B."/>
            <person name="Lagkouvardos I."/>
            <person name="Roy S."/>
            <person name="Zafar N."/>
            <person name="Bertelli C."/>
            <person name="Schilde C."/>
            <person name="Kianianmomeni A."/>
            <person name="Burglin T.R."/>
            <person name="Frech C."/>
            <person name="Turcotte B."/>
            <person name="Kopec K.O."/>
            <person name="Synnott J.M."/>
            <person name="Choo C."/>
            <person name="Paponov I."/>
            <person name="Finkler A."/>
            <person name="Soon Heng Tan C."/>
            <person name="Hutchins A.P."/>
            <person name="Weinmeier T."/>
            <person name="Rattei T."/>
            <person name="Chu J.S."/>
            <person name="Gimenez G."/>
            <person name="Irimia M."/>
            <person name="Rigden D.J."/>
            <person name="Fitzpatrick D.A."/>
            <person name="Lorenzo-Morales J."/>
            <person name="Bateman A."/>
            <person name="Chiu C.H."/>
            <person name="Tang P."/>
            <person name="Hegemann P."/>
            <person name="Fromm H."/>
            <person name="Raoult D."/>
            <person name="Greub G."/>
            <person name="Miranda-Saavedra D."/>
            <person name="Chen N."/>
            <person name="Nash P."/>
            <person name="Ginger M.L."/>
            <person name="Horn M."/>
            <person name="Schaap P."/>
            <person name="Caler L."/>
            <person name="Loftus B."/>
        </authorList>
    </citation>
    <scope>NUCLEOTIDE SEQUENCE [LARGE SCALE GENOMIC DNA]</scope>
    <source>
        <strain evidence="1 2">Neff</strain>
    </source>
</reference>
<proteinExistence type="predicted"/>
<name>L8GSN0_ACACF</name>
<dbReference type="VEuPathDB" id="AmoebaDB:ACA1_179000"/>
<evidence type="ECO:0000313" key="2">
    <source>
        <dbReference type="Proteomes" id="UP000011083"/>
    </source>
</evidence>
<dbReference type="Proteomes" id="UP000011083">
    <property type="component" value="Unassembled WGS sequence"/>
</dbReference>
<keyword evidence="2" id="KW-1185">Reference proteome</keyword>
<dbReference type="AlphaFoldDB" id="L8GSN0"/>
<sequence>MEDYQQFIKKIWDDFNKEAGSTIKPHKQCSTLVFNRHINTNQVQVELVKIIQECSMLKMLYKSIDTTITGGYRIKFWTMDHLDTFLRKHHIYDNNKKPHCKMISIYGCADQNRINLCKVDVVNKKRTDVPLEEQLVPHTQML</sequence>
<gene>
    <name evidence="1" type="ORF">ACA1_179000</name>
</gene>
<dbReference type="GeneID" id="14916878"/>
<dbReference type="EMBL" id="KB008006">
    <property type="protein sequence ID" value="ELR16209.1"/>
    <property type="molecule type" value="Genomic_DNA"/>
</dbReference>
<accession>L8GSN0</accession>